<reference evidence="2" key="1">
    <citation type="submission" date="2023-11" db="EMBL/GenBank/DDBJ databases">
        <authorList>
            <person name="De Vega J J."/>
            <person name="De Vega J J."/>
        </authorList>
    </citation>
    <scope>NUCLEOTIDE SEQUENCE</scope>
</reference>
<evidence type="ECO:0000313" key="4">
    <source>
        <dbReference type="Proteomes" id="UP001295794"/>
    </source>
</evidence>
<evidence type="ECO:0000313" key="2">
    <source>
        <dbReference type="EMBL" id="CAK5266384.1"/>
    </source>
</evidence>
<gene>
    <name evidence="3" type="ORF">MYCIT1_LOCUS34573</name>
    <name evidence="2" type="ORF">MYCIT1_LOCUS8079</name>
</gene>
<comment type="caution">
    <text evidence="2">The sequence shown here is derived from an EMBL/GenBank/DDBJ whole genome shotgun (WGS) entry which is preliminary data.</text>
</comment>
<sequence length="161" mass="16650">MTFTPTSLAFTVLSTNAGAGPSSVATLSPPASGRSKSDAARSTMMREKSTRPAREPRRSELSVALSSCCVEQYTPVPFVHTAVVFANASPRRFPPQNASAVAVSHSTTRGPAELIAAKAGADLAYAARIACESALSVRFADLAAANASCRRGSFSSKTSVP</sequence>
<feature type="compositionally biased region" description="Basic and acidic residues" evidence="1">
    <location>
        <begin position="35"/>
        <end position="58"/>
    </location>
</feature>
<keyword evidence="4" id="KW-1185">Reference proteome</keyword>
<accession>A0AAD2GYD0</accession>
<evidence type="ECO:0000313" key="3">
    <source>
        <dbReference type="EMBL" id="CAK5282648.1"/>
    </source>
</evidence>
<name>A0AAD2GYD0_9AGAR</name>
<protein>
    <submittedName>
        <fullName evidence="2">Uncharacterized protein</fullName>
    </submittedName>
</protein>
<dbReference type="Proteomes" id="UP001295794">
    <property type="component" value="Unassembled WGS sequence"/>
</dbReference>
<dbReference type="EMBL" id="CAVNYO010000460">
    <property type="protein sequence ID" value="CAK5282648.1"/>
    <property type="molecule type" value="Genomic_DNA"/>
</dbReference>
<evidence type="ECO:0000256" key="1">
    <source>
        <dbReference type="SAM" id="MobiDB-lite"/>
    </source>
</evidence>
<proteinExistence type="predicted"/>
<organism evidence="2 4">
    <name type="scientific">Mycena citricolor</name>
    <dbReference type="NCBI Taxonomy" id="2018698"/>
    <lineage>
        <taxon>Eukaryota</taxon>
        <taxon>Fungi</taxon>
        <taxon>Dikarya</taxon>
        <taxon>Basidiomycota</taxon>
        <taxon>Agaricomycotina</taxon>
        <taxon>Agaricomycetes</taxon>
        <taxon>Agaricomycetidae</taxon>
        <taxon>Agaricales</taxon>
        <taxon>Marasmiineae</taxon>
        <taxon>Mycenaceae</taxon>
        <taxon>Mycena</taxon>
    </lineage>
</organism>
<feature type="region of interest" description="Disordered" evidence="1">
    <location>
        <begin position="19"/>
        <end position="58"/>
    </location>
</feature>
<dbReference type="EMBL" id="CAVNYO010000109">
    <property type="protein sequence ID" value="CAK5266384.1"/>
    <property type="molecule type" value="Genomic_DNA"/>
</dbReference>
<dbReference type="AlphaFoldDB" id="A0AAD2GYD0"/>